<accession>G7VHC0</accession>
<dbReference type="InterPro" id="IPR038770">
    <property type="entry name" value="Na+/solute_symporter_sf"/>
</dbReference>
<dbReference type="AlphaFoldDB" id="G7VHC0"/>
<name>G7VHC0_9CREN</name>
<keyword evidence="5" id="KW-1185">Reference proteome</keyword>
<dbReference type="Proteomes" id="UP000005867">
    <property type="component" value="Chromosome"/>
</dbReference>
<dbReference type="STRING" id="1104324.P186_0571"/>
<keyword evidence="3" id="KW-0472">Membrane</keyword>
<keyword evidence="2" id="KW-0813">Transport</keyword>
<organism evidence="4 5">
    <name type="scientific">Pyrobaculum ferrireducens</name>
    <dbReference type="NCBI Taxonomy" id="1104324"/>
    <lineage>
        <taxon>Archaea</taxon>
        <taxon>Thermoproteota</taxon>
        <taxon>Thermoprotei</taxon>
        <taxon>Thermoproteales</taxon>
        <taxon>Thermoproteaceae</taxon>
        <taxon>Pyrobaculum</taxon>
    </lineage>
</organism>
<dbReference type="RefSeq" id="WP_014287851.1">
    <property type="nucleotide sequence ID" value="NC_016645.1"/>
</dbReference>
<evidence type="ECO:0000256" key="3">
    <source>
        <dbReference type="SAM" id="Phobius"/>
    </source>
</evidence>
<protein>
    <submittedName>
        <fullName evidence="4">Sodium/hydrogen exchanger</fullName>
    </submittedName>
</protein>
<dbReference type="Gene3D" id="1.20.1530.20">
    <property type="match status" value="1"/>
</dbReference>
<gene>
    <name evidence="4" type="ORF">P186_0571</name>
</gene>
<feature type="transmembrane region" description="Helical" evidence="3">
    <location>
        <begin position="6"/>
        <end position="22"/>
    </location>
</feature>
<feature type="transmembrane region" description="Helical" evidence="3">
    <location>
        <begin position="76"/>
        <end position="98"/>
    </location>
</feature>
<feature type="transmembrane region" description="Helical" evidence="3">
    <location>
        <begin position="163"/>
        <end position="181"/>
    </location>
</feature>
<dbReference type="EMBL" id="CP003098">
    <property type="protein sequence ID" value="AET32023.1"/>
    <property type="molecule type" value="Genomic_DNA"/>
</dbReference>
<dbReference type="GeneID" id="11594837"/>
<feature type="transmembrane region" description="Helical" evidence="3">
    <location>
        <begin position="393"/>
        <end position="422"/>
    </location>
</feature>
<feature type="transmembrane region" description="Helical" evidence="3">
    <location>
        <begin position="472"/>
        <end position="492"/>
    </location>
</feature>
<feature type="transmembrane region" description="Helical" evidence="3">
    <location>
        <begin position="134"/>
        <end position="157"/>
    </location>
</feature>
<keyword evidence="3" id="KW-0812">Transmembrane</keyword>
<dbReference type="HOGENOM" id="CLU_543622_0_0_2"/>
<dbReference type="PANTHER" id="PTHR42751:SF3">
    <property type="entry name" value="SODIUM_GLUTAMATE SYMPORTER"/>
    <property type="match status" value="1"/>
</dbReference>
<feature type="transmembrane region" description="Helical" evidence="3">
    <location>
        <begin position="51"/>
        <end position="69"/>
    </location>
</feature>
<evidence type="ECO:0000313" key="4">
    <source>
        <dbReference type="EMBL" id="AET32023.1"/>
    </source>
</evidence>
<comment type="similarity">
    <text evidence="1">Belongs to the monovalent cation:proton antiporter 2 (CPA2) transporter (TC 2.A.37) family.</text>
</comment>
<dbReference type="KEGG" id="pyr:P186_0571"/>
<feature type="transmembrane region" description="Helical" evidence="3">
    <location>
        <begin position="267"/>
        <end position="295"/>
    </location>
</feature>
<keyword evidence="3" id="KW-1133">Transmembrane helix</keyword>
<evidence type="ECO:0000313" key="5">
    <source>
        <dbReference type="Proteomes" id="UP000005867"/>
    </source>
</evidence>
<evidence type="ECO:0000256" key="2">
    <source>
        <dbReference type="ARBA" id="ARBA00022448"/>
    </source>
</evidence>
<feature type="transmembrane region" description="Helical" evidence="3">
    <location>
        <begin position="334"/>
        <end position="353"/>
    </location>
</feature>
<dbReference type="PANTHER" id="PTHR42751">
    <property type="entry name" value="SODIUM/HYDROGEN EXCHANGER FAMILY/TRKA DOMAIN PROTEIN"/>
    <property type="match status" value="1"/>
</dbReference>
<sequence length="510" mass="55719">MESPLGAASVSILLGVLFAYLLDRLEFPPFLGFFIAGVLTKYFLGVDLPEIYLQVLISLVAFEVGRQLGASGMSPAAFFAVILETAFIVGISVLIFRLAGFKTIEALAVALMLLSSSSLLVLKLTQGLPTEARNIAISLTTLEDTVLFFALSLLIGGTTVESLPVNLVVITILGGVSLALFSYIDRFIIGRDYALPFALATAFGFVYVVQYFRIASPYLGAFLAGYVFSRTDTRGVHTKEAAALSSLIIYTYMLAVGASLPTSGLNLVFFALSIAVALLAVFIRSVSVFFASLFITGNPRLSSSVAISTAHLSELSLTIPVLVHKFGVVKDPELVFALSIAPIFTLFIAPFVWRQRHLIERYVGSRMKELRSTVAYEKLYKVITRAFTTAAKLAILMVVVALAFSYMGVLSLIVLIPLSYFLSKYFREIYNDLLIALREYEGARYGSAAVLISTSALALYVTIALLSPTLEAHVYVIGLIIAVLTYTLYVVYRELQRERDRRLSSSTTTR</sequence>
<dbReference type="BioCyc" id="PSP1104324:GJSN-561-MONOMER"/>
<evidence type="ECO:0000256" key="1">
    <source>
        <dbReference type="ARBA" id="ARBA00005551"/>
    </source>
</evidence>
<dbReference type="OrthoDB" id="28957at2157"/>
<feature type="transmembrane region" description="Helical" evidence="3">
    <location>
        <begin position="241"/>
        <end position="260"/>
    </location>
</feature>
<feature type="transmembrane region" description="Helical" evidence="3">
    <location>
        <begin position="193"/>
        <end position="212"/>
    </location>
</feature>
<proteinExistence type="inferred from homology"/>
<feature type="transmembrane region" description="Helical" evidence="3">
    <location>
        <begin position="104"/>
        <end position="122"/>
    </location>
</feature>
<reference evidence="4 5" key="1">
    <citation type="journal article" date="2012" name="J. Bacteriol.">
        <title>Complete genome sequence of strain 1860, a crenarchaeon of the genus pyrobaculum able to grow with various electron acceptors.</title>
        <authorList>
            <person name="Mardanov A.V."/>
            <person name="Gumerov V.M."/>
            <person name="Slobodkina G.B."/>
            <person name="Beletsky A.V."/>
            <person name="Bonch-Osmolovskaya E.A."/>
            <person name="Ravin N.V."/>
            <person name="Skryabin K.G."/>
        </authorList>
    </citation>
    <scope>NUCLEOTIDE SEQUENCE [LARGE SCALE GENOMIC DNA]</scope>
    <source>
        <strain evidence="4 5">1860</strain>
    </source>
</reference>
<dbReference type="eggNOG" id="arCOG01969">
    <property type="taxonomic scope" value="Archaea"/>
</dbReference>